<accession>E4NFU6</accession>
<dbReference type="HOGENOM" id="CLU_2973437_0_0_11"/>
<reference evidence="1 2" key="1">
    <citation type="journal article" date="2010" name="DNA Res.">
        <title>Genome sequence of Kitasatospora setae NBRC 14216T: an evolutionary snapshot of the family Streptomycetaceae.</title>
        <authorList>
            <person name="Ichikawa N."/>
            <person name="Oguchi A."/>
            <person name="Ikeda H."/>
            <person name="Ishikawa J."/>
            <person name="Kitani S."/>
            <person name="Watanabe Y."/>
            <person name="Nakamura S."/>
            <person name="Katano Y."/>
            <person name="Kishi E."/>
            <person name="Sasagawa M."/>
            <person name="Ankai A."/>
            <person name="Fukui S."/>
            <person name="Hashimoto Y."/>
            <person name="Kamata S."/>
            <person name="Otoguro M."/>
            <person name="Tanikawa S."/>
            <person name="Nihira T."/>
            <person name="Horinouchi S."/>
            <person name="Ohnishi Y."/>
            <person name="Hayakawa M."/>
            <person name="Kuzuyama T."/>
            <person name="Arisawa A."/>
            <person name="Nomoto F."/>
            <person name="Miura H."/>
            <person name="Takahashi Y."/>
            <person name="Fujita N."/>
        </authorList>
    </citation>
    <scope>NUCLEOTIDE SEQUENCE [LARGE SCALE GENOMIC DNA]</scope>
    <source>
        <strain evidence="2">ATCC 33774 / DSM 43861 / JCM 3304 / KCC A-0304 / NBRC 14216 / KM-6054</strain>
    </source>
</reference>
<dbReference type="PATRIC" id="fig|452652.3.peg.4582"/>
<gene>
    <name evidence="1" type="ordered locus">KSE_45950</name>
</gene>
<keyword evidence="2" id="KW-1185">Reference proteome</keyword>
<dbReference type="RefSeq" id="WP_014137675.1">
    <property type="nucleotide sequence ID" value="NC_016109.1"/>
</dbReference>
<dbReference type="KEGG" id="ksk:KSE_45950"/>
<dbReference type="AlphaFoldDB" id="E4NFU6"/>
<name>E4NFU6_KITSK</name>
<evidence type="ECO:0000313" key="2">
    <source>
        <dbReference type="Proteomes" id="UP000007076"/>
    </source>
</evidence>
<sequence length="58" mass="6148">MSGIFDAELRDQLAGARRAETEARAAGAEDGARAYAGRADALRRIADRHGIALPPDRA</sequence>
<protein>
    <submittedName>
        <fullName evidence="1">Uncharacterized protein</fullName>
    </submittedName>
</protein>
<dbReference type="Proteomes" id="UP000007076">
    <property type="component" value="Chromosome"/>
</dbReference>
<dbReference type="eggNOG" id="ENOG50320CF">
    <property type="taxonomic scope" value="Bacteria"/>
</dbReference>
<proteinExistence type="predicted"/>
<organism evidence="1 2">
    <name type="scientific">Kitasatospora setae (strain ATCC 33774 / DSM 43861 / JCM 3304 / KCC A-0304 / NBRC 14216 / KM-6054)</name>
    <name type="common">Streptomyces setae</name>
    <dbReference type="NCBI Taxonomy" id="452652"/>
    <lineage>
        <taxon>Bacteria</taxon>
        <taxon>Bacillati</taxon>
        <taxon>Actinomycetota</taxon>
        <taxon>Actinomycetes</taxon>
        <taxon>Kitasatosporales</taxon>
        <taxon>Streptomycetaceae</taxon>
        <taxon>Kitasatospora</taxon>
    </lineage>
</organism>
<dbReference type="EMBL" id="AP010968">
    <property type="protein sequence ID" value="BAJ30376.1"/>
    <property type="molecule type" value="Genomic_DNA"/>
</dbReference>
<evidence type="ECO:0000313" key="1">
    <source>
        <dbReference type="EMBL" id="BAJ30376.1"/>
    </source>
</evidence>
<dbReference type="STRING" id="452652.KSE_45950"/>